<dbReference type="AlphaFoldDB" id="A0A520MXS1"/>
<dbReference type="InterPro" id="IPR036259">
    <property type="entry name" value="MFS_trans_sf"/>
</dbReference>
<dbReference type="SUPFAM" id="SSF103473">
    <property type="entry name" value="MFS general substrate transporter"/>
    <property type="match status" value="2"/>
</dbReference>
<reference evidence="2 3" key="1">
    <citation type="submission" date="2019-02" db="EMBL/GenBank/DDBJ databases">
        <title>Prokaryotic population dynamics and viral predation in marine succession experiment using metagenomics: the confinement effect.</title>
        <authorList>
            <person name="Haro-Moreno J.M."/>
            <person name="Rodriguez-Valera F."/>
            <person name="Lopez-Perez M."/>
        </authorList>
    </citation>
    <scope>NUCLEOTIDE SEQUENCE [LARGE SCALE GENOMIC DNA]</scope>
    <source>
        <strain evidence="2">MED-G159</strain>
    </source>
</reference>
<feature type="transmembrane region" description="Helical" evidence="1">
    <location>
        <begin position="164"/>
        <end position="181"/>
    </location>
</feature>
<keyword evidence="1" id="KW-1133">Transmembrane helix</keyword>
<protein>
    <recommendedName>
        <fullName evidence="4">MFS transporter</fullName>
    </recommendedName>
</protein>
<accession>A0A520MXS1</accession>
<comment type="caution">
    <text evidence="2">The sequence shown here is derived from an EMBL/GenBank/DDBJ whole genome shotgun (WGS) entry which is preliminary data.</text>
</comment>
<feature type="transmembrane region" description="Helical" evidence="1">
    <location>
        <begin position="217"/>
        <end position="239"/>
    </location>
</feature>
<keyword evidence="1" id="KW-0472">Membrane</keyword>
<dbReference type="PANTHER" id="PTHR43596">
    <property type="entry name" value="ADP,ATP CARRIER PROTEIN"/>
    <property type="match status" value="1"/>
</dbReference>
<evidence type="ECO:0000313" key="2">
    <source>
        <dbReference type="EMBL" id="RZO26018.1"/>
    </source>
</evidence>
<name>A0A520MXS1_9GAMM</name>
<evidence type="ECO:0000256" key="1">
    <source>
        <dbReference type="SAM" id="Phobius"/>
    </source>
</evidence>
<keyword evidence="1" id="KW-0812">Transmembrane</keyword>
<evidence type="ECO:0008006" key="4">
    <source>
        <dbReference type="Google" id="ProtNLM"/>
    </source>
</evidence>
<feature type="transmembrane region" description="Helical" evidence="1">
    <location>
        <begin position="135"/>
        <end position="158"/>
    </location>
</feature>
<feature type="transmembrane region" description="Helical" evidence="1">
    <location>
        <begin position="44"/>
        <end position="64"/>
    </location>
</feature>
<feature type="transmembrane region" description="Helical" evidence="1">
    <location>
        <begin position="106"/>
        <end position="123"/>
    </location>
</feature>
<gene>
    <name evidence="2" type="ORF">EVA92_03910</name>
</gene>
<feature type="transmembrane region" description="Helical" evidence="1">
    <location>
        <begin position="259"/>
        <end position="276"/>
    </location>
</feature>
<proteinExistence type="predicted"/>
<feature type="transmembrane region" description="Helical" evidence="1">
    <location>
        <begin position="283"/>
        <end position="302"/>
    </location>
</feature>
<organism evidence="2 3">
    <name type="scientific">SAR86 cluster bacterium</name>
    <dbReference type="NCBI Taxonomy" id="2030880"/>
    <lineage>
        <taxon>Bacteria</taxon>
        <taxon>Pseudomonadati</taxon>
        <taxon>Pseudomonadota</taxon>
        <taxon>Gammaproteobacteria</taxon>
        <taxon>SAR86 cluster</taxon>
    </lineage>
</organism>
<dbReference type="PANTHER" id="PTHR43596:SF1">
    <property type="entry name" value="ADP,ATP CARRIER PROTEIN"/>
    <property type="match status" value="1"/>
</dbReference>
<evidence type="ECO:0000313" key="3">
    <source>
        <dbReference type="Proteomes" id="UP000315825"/>
    </source>
</evidence>
<feature type="transmembrane region" description="Helical" evidence="1">
    <location>
        <begin position="370"/>
        <end position="401"/>
    </location>
</feature>
<sequence length="411" mass="46485">MTSFFSKNTFNSGLFFFFVLFSIFVLRPFRNTIAANIGTSDLPIYLILIVFLMLVANTVYSLVVSRISLKNLVQSIYGFFIICLGGFLIIYSYFPENNAIKSTFYVWYNIFNFFIVAIFWAMTVNSYDIEDGKKFFGIISAFGSLGASFGGLLVDNYLYDKENLSLMITVASLLLAIYFSSRVRRKKVNLNFSSETNLSSSFEQFSQIKNNPLIRKFILYAFVWTSLSTALWFFQLEIINSYTNDSDIKTKIFGRADSIVPLLTLSIQLLLTSSILRSKYFGIKFVLSIYGVIFSCAFLAISGYFSEYLLASSGVLVFLVLQGVMRPFEYGLNKPAREAIYTTLTSKEKYKSTVFIDTFTNRFGDATGGLLFNLLLTLGFVMYTAPLALIPLCLFLVYLGLSISESVKSVK</sequence>
<dbReference type="Proteomes" id="UP000315825">
    <property type="component" value="Unassembled WGS sequence"/>
</dbReference>
<feature type="transmembrane region" description="Helical" evidence="1">
    <location>
        <begin position="76"/>
        <end position="94"/>
    </location>
</feature>
<dbReference type="EMBL" id="SHBE01000007">
    <property type="protein sequence ID" value="RZO26018.1"/>
    <property type="molecule type" value="Genomic_DNA"/>
</dbReference>